<reference evidence="3 5" key="2">
    <citation type="submission" date="2018-06" db="EMBL/GenBank/DDBJ databases">
        <authorList>
            <consortium name="Pathogen Informatics"/>
            <person name="Doyle S."/>
        </authorList>
    </citation>
    <scope>NUCLEOTIDE SEQUENCE [LARGE SCALE GENOMIC DNA]</scope>
    <source>
        <strain evidence="3 5">NCTC12388</strain>
    </source>
</reference>
<protein>
    <recommendedName>
        <fullName evidence="6">Transmembrane protein</fullName>
    </recommendedName>
</protein>
<reference evidence="2 4" key="1">
    <citation type="submission" date="2015-11" db="EMBL/GenBank/DDBJ databases">
        <title>Genomic analysis of 38 Legionella species identifies large and diverse effector repertoires.</title>
        <authorList>
            <person name="Burstein D."/>
            <person name="Amaro F."/>
            <person name="Zusman T."/>
            <person name="Lifshitz Z."/>
            <person name="Cohen O."/>
            <person name="Gilbert J.A."/>
            <person name="Pupko T."/>
            <person name="Shuman H.A."/>
            <person name="Segal G."/>
        </authorList>
    </citation>
    <scope>NUCLEOTIDE SEQUENCE [LARGE SCALE GENOMIC DNA]</scope>
    <source>
        <strain evidence="2 4">Lyon 8420412</strain>
    </source>
</reference>
<keyword evidence="1" id="KW-0472">Membrane</keyword>
<proteinExistence type="predicted"/>
<feature type="transmembrane region" description="Helical" evidence="1">
    <location>
        <begin position="108"/>
        <end position="130"/>
    </location>
</feature>
<dbReference type="EMBL" id="LNYE01000023">
    <property type="protein sequence ID" value="KTD09171.1"/>
    <property type="molecule type" value="Genomic_DNA"/>
</dbReference>
<evidence type="ECO:0000256" key="1">
    <source>
        <dbReference type="SAM" id="Phobius"/>
    </source>
</evidence>
<keyword evidence="1" id="KW-0812">Transmembrane</keyword>
<evidence type="ECO:0000313" key="2">
    <source>
        <dbReference type="EMBL" id="KTD09171.1"/>
    </source>
</evidence>
<feature type="transmembrane region" description="Helical" evidence="1">
    <location>
        <begin position="136"/>
        <end position="157"/>
    </location>
</feature>
<dbReference type="AlphaFoldDB" id="A0A378JCK4"/>
<gene>
    <name evidence="2" type="ORF">Lgra_2406</name>
    <name evidence="3" type="ORF">NCTC12388_02356</name>
</gene>
<evidence type="ECO:0000313" key="3">
    <source>
        <dbReference type="EMBL" id="STX45614.1"/>
    </source>
</evidence>
<keyword evidence="1" id="KW-1133">Transmembrane helix</keyword>
<dbReference type="STRING" id="45066.Lgra_2406"/>
<name>A0A378JCK4_9GAMM</name>
<organism evidence="3 5">
    <name type="scientific">Legionella gratiana</name>
    <dbReference type="NCBI Taxonomy" id="45066"/>
    <lineage>
        <taxon>Bacteria</taxon>
        <taxon>Pseudomonadati</taxon>
        <taxon>Pseudomonadota</taxon>
        <taxon>Gammaproteobacteria</taxon>
        <taxon>Legionellales</taxon>
        <taxon>Legionellaceae</taxon>
        <taxon>Legionella</taxon>
    </lineage>
</organism>
<evidence type="ECO:0000313" key="4">
    <source>
        <dbReference type="Proteomes" id="UP000054691"/>
    </source>
</evidence>
<dbReference type="EMBL" id="UGOB01000001">
    <property type="protein sequence ID" value="STX45614.1"/>
    <property type="molecule type" value="Genomic_DNA"/>
</dbReference>
<accession>A0A378JCK4</accession>
<keyword evidence="4" id="KW-1185">Reference proteome</keyword>
<evidence type="ECO:0000313" key="5">
    <source>
        <dbReference type="Proteomes" id="UP000254476"/>
    </source>
</evidence>
<dbReference type="Proteomes" id="UP000254476">
    <property type="component" value="Unassembled WGS sequence"/>
</dbReference>
<evidence type="ECO:0008006" key="6">
    <source>
        <dbReference type="Google" id="ProtNLM"/>
    </source>
</evidence>
<feature type="transmembrane region" description="Helical" evidence="1">
    <location>
        <begin position="56"/>
        <end position="82"/>
    </location>
</feature>
<dbReference type="Proteomes" id="UP000054691">
    <property type="component" value="Unassembled WGS sequence"/>
</dbReference>
<sequence>MTHLSLDKELFMHILSFGSRCTKISHFIIRSRLNMSSDSSVQKGIADFSLIIGKGLIYGGGAGLLVMAAVGTMAIDLVLLAYAEKHHNDFMTGWILGSMFWGPRVDPLPLLIASPITSAIAVGLSVALGVPQVGVALLAGWAIAATVFAVGCALVSLSESINPEFEHDRAGLFACV</sequence>